<proteinExistence type="predicted"/>
<name>A0A645B440_9ZZZZ</name>
<dbReference type="EMBL" id="VSSQ01016511">
    <property type="protein sequence ID" value="MPM57923.1"/>
    <property type="molecule type" value="Genomic_DNA"/>
</dbReference>
<accession>A0A645B440</accession>
<sequence>MELLQVCPAQVRTDLCRIIVELHRERYIFHLHLLQNNLPGNLGGSSVFGFRHRVLQHFQTNVRVAQFEGVDNSRLVRQVYSVASKRKRTENTLQLHAFYEMRRIKAGAAQR</sequence>
<gene>
    <name evidence="1" type="ORF">SDC9_104752</name>
</gene>
<reference evidence="1" key="1">
    <citation type="submission" date="2019-08" db="EMBL/GenBank/DDBJ databases">
        <authorList>
            <person name="Kucharzyk K."/>
            <person name="Murdoch R.W."/>
            <person name="Higgins S."/>
            <person name="Loffler F."/>
        </authorList>
    </citation>
    <scope>NUCLEOTIDE SEQUENCE</scope>
</reference>
<organism evidence="1">
    <name type="scientific">bioreactor metagenome</name>
    <dbReference type="NCBI Taxonomy" id="1076179"/>
    <lineage>
        <taxon>unclassified sequences</taxon>
        <taxon>metagenomes</taxon>
        <taxon>ecological metagenomes</taxon>
    </lineage>
</organism>
<comment type="caution">
    <text evidence="1">The sequence shown here is derived from an EMBL/GenBank/DDBJ whole genome shotgun (WGS) entry which is preliminary data.</text>
</comment>
<dbReference type="AlphaFoldDB" id="A0A645B440"/>
<protein>
    <submittedName>
        <fullName evidence="1">Uncharacterized protein</fullName>
    </submittedName>
</protein>
<evidence type="ECO:0000313" key="1">
    <source>
        <dbReference type="EMBL" id="MPM57923.1"/>
    </source>
</evidence>